<dbReference type="GO" id="GO:0046872">
    <property type="term" value="F:metal ion binding"/>
    <property type="evidence" value="ECO:0007669"/>
    <property type="project" value="UniProtKB-UniRule"/>
</dbReference>
<keyword evidence="7 10" id="KW-0464">Manganese</keyword>
<dbReference type="GO" id="GO:0032259">
    <property type="term" value="P:methylation"/>
    <property type="evidence" value="ECO:0007669"/>
    <property type="project" value="UniProtKB-KW"/>
</dbReference>
<dbReference type="SUPFAM" id="SSF111321">
    <property type="entry name" value="AF1104-like"/>
    <property type="match status" value="1"/>
</dbReference>
<protein>
    <recommendedName>
        <fullName evidence="10">Sugar phosphate phosphatase</fullName>
        <ecNumber evidence="10">2.1.1.-</ecNumber>
        <ecNumber evidence="10">3.1.3.-</ecNumber>
    </recommendedName>
</protein>
<organism evidence="12 13">
    <name type="scientific">Patella caerulea</name>
    <name type="common">Rayed Mediterranean limpet</name>
    <dbReference type="NCBI Taxonomy" id="87958"/>
    <lineage>
        <taxon>Eukaryota</taxon>
        <taxon>Metazoa</taxon>
        <taxon>Spiralia</taxon>
        <taxon>Lophotrochozoa</taxon>
        <taxon>Mollusca</taxon>
        <taxon>Gastropoda</taxon>
        <taxon>Patellogastropoda</taxon>
        <taxon>Patelloidea</taxon>
        <taxon>Patellidae</taxon>
        <taxon>Patella</taxon>
    </lineage>
</organism>
<dbReference type="GO" id="GO:0016462">
    <property type="term" value="F:pyrophosphatase activity"/>
    <property type="evidence" value="ECO:0007669"/>
    <property type="project" value="UniProtKB-ARBA"/>
</dbReference>
<evidence type="ECO:0000256" key="2">
    <source>
        <dbReference type="ARBA" id="ARBA00001326"/>
    </source>
</evidence>
<comment type="catalytic activity">
    <reaction evidence="1 10">
        <text>L-glutamyl-[protein] + S-adenosyl-L-methionine = [protein]-L-glutamate 5-O-methyl ester + S-adenosyl-L-homocysteine</text>
        <dbReference type="Rhea" id="RHEA:24452"/>
        <dbReference type="Rhea" id="RHEA-COMP:10208"/>
        <dbReference type="Rhea" id="RHEA-COMP:10311"/>
        <dbReference type="ChEBI" id="CHEBI:29973"/>
        <dbReference type="ChEBI" id="CHEBI:57856"/>
        <dbReference type="ChEBI" id="CHEBI:59789"/>
        <dbReference type="ChEBI" id="CHEBI:82795"/>
    </reaction>
</comment>
<evidence type="ECO:0000256" key="7">
    <source>
        <dbReference type="ARBA" id="ARBA00023211"/>
    </source>
</evidence>
<dbReference type="GO" id="GO:0030643">
    <property type="term" value="P:intracellular phosphate ion homeostasis"/>
    <property type="evidence" value="ECO:0007669"/>
    <property type="project" value="UniProtKB-ARBA"/>
</dbReference>
<comment type="cofactor">
    <cofactor evidence="10">
        <name>Mn(2+)</name>
        <dbReference type="ChEBI" id="CHEBI:29035"/>
    </cofactor>
    <cofactor evidence="10">
        <name>Ni(2+)</name>
        <dbReference type="ChEBI" id="CHEBI:49786"/>
    </cofactor>
</comment>
<keyword evidence="10" id="KW-0808">Transferase</keyword>
<gene>
    <name evidence="12" type="ORF">SNE40_010306</name>
</gene>
<dbReference type="InterPro" id="IPR002791">
    <property type="entry name" value="ARMT1-like_metal-bd"/>
</dbReference>
<evidence type="ECO:0000259" key="11">
    <source>
        <dbReference type="Pfam" id="PF01937"/>
    </source>
</evidence>
<evidence type="ECO:0000256" key="10">
    <source>
        <dbReference type="RuleBase" id="RU367030"/>
    </source>
</evidence>
<proteinExistence type="inferred from homology"/>
<comment type="catalytic activity">
    <reaction evidence="2 10">
        <text>beta-D-fructose 1-phosphate + H2O = D-fructose + phosphate</text>
        <dbReference type="Rhea" id="RHEA:35603"/>
        <dbReference type="ChEBI" id="CHEBI:15377"/>
        <dbReference type="ChEBI" id="CHEBI:37721"/>
        <dbReference type="ChEBI" id="CHEBI:43474"/>
        <dbReference type="ChEBI" id="CHEBI:138881"/>
    </reaction>
</comment>
<comment type="catalytic activity">
    <reaction evidence="9 10">
        <text>beta-D-fructose 6-phosphate = dihydroxyacetone + D-glyceraldehyde 3-phosphate</text>
        <dbReference type="Rhea" id="RHEA:28002"/>
        <dbReference type="ChEBI" id="CHEBI:16016"/>
        <dbReference type="ChEBI" id="CHEBI:57634"/>
        <dbReference type="ChEBI" id="CHEBI:59776"/>
    </reaction>
</comment>
<dbReference type="GO" id="GO:0051998">
    <property type="term" value="F:protein carboxyl O-methyltransferase activity"/>
    <property type="evidence" value="ECO:0007669"/>
    <property type="project" value="UniProtKB-UniRule"/>
</dbReference>
<comment type="domain">
    <text evidence="10">Subfamily III proteins have a conserved RTxK motif about 40-50 residues from the C-terminus; the threonine may be replaced by serine or cysteine.</text>
</comment>
<dbReference type="EC" id="3.1.3.-" evidence="10"/>
<keyword evidence="4" id="KW-0533">Nickel</keyword>
<feature type="domain" description="Damage-control phosphatase ARMT1-like metal-binding" evidence="11">
    <location>
        <begin position="27"/>
        <end position="419"/>
    </location>
</feature>
<name>A0AAN8JUY7_PATCE</name>
<evidence type="ECO:0000256" key="6">
    <source>
        <dbReference type="ARBA" id="ARBA00022801"/>
    </source>
</evidence>
<dbReference type="GO" id="GO:0016791">
    <property type="term" value="F:phosphatase activity"/>
    <property type="evidence" value="ECO:0007669"/>
    <property type="project" value="TreeGrafter"/>
</dbReference>
<dbReference type="GO" id="GO:0006974">
    <property type="term" value="P:DNA damage response"/>
    <property type="evidence" value="ECO:0007669"/>
    <property type="project" value="TreeGrafter"/>
</dbReference>
<evidence type="ECO:0000256" key="5">
    <source>
        <dbReference type="ARBA" id="ARBA00022723"/>
    </source>
</evidence>
<dbReference type="FunFam" id="3.40.50.10880:FF:000005">
    <property type="entry name" value="DUF89-domain-containing protein"/>
    <property type="match status" value="1"/>
</dbReference>
<keyword evidence="10" id="KW-0489">Methyltransferase</keyword>
<keyword evidence="5 10" id="KW-0479">Metal-binding</keyword>
<dbReference type="GO" id="GO:0005634">
    <property type="term" value="C:nucleus"/>
    <property type="evidence" value="ECO:0007669"/>
    <property type="project" value="TreeGrafter"/>
</dbReference>
<evidence type="ECO:0000256" key="8">
    <source>
        <dbReference type="ARBA" id="ARBA00045980"/>
    </source>
</evidence>
<comment type="function">
    <text evidence="8 10">Metal-dependent phosphatase that shows phosphatase activity against several substrates, including fructose-1-phosphate and fructose-6-phosphate. Its preference for fructose-1-phosphate, a strong glycating agent that causes DNA damage rather than a canonical yeast metabolite, suggests a damage-control function in hexose phosphate metabolism. Has also been shown to have O-methyltransferase activity that methylates glutamate residues of target proteins to form gamma-glutamyl methyl ester residues. Possibly methylates PCNA, suggesting it is involved in the DNA damage response.</text>
</comment>
<evidence type="ECO:0000256" key="4">
    <source>
        <dbReference type="ARBA" id="ARBA00022596"/>
    </source>
</evidence>
<evidence type="ECO:0000256" key="1">
    <source>
        <dbReference type="ARBA" id="ARBA00000807"/>
    </source>
</evidence>
<dbReference type="EMBL" id="JAZGQO010000007">
    <property type="protein sequence ID" value="KAK6182679.1"/>
    <property type="molecule type" value="Genomic_DNA"/>
</dbReference>
<dbReference type="Proteomes" id="UP001347796">
    <property type="component" value="Unassembled WGS sequence"/>
</dbReference>
<dbReference type="InterPro" id="IPR036075">
    <property type="entry name" value="ARMT-1-like_metal-bd_sf"/>
</dbReference>
<dbReference type="Pfam" id="PF01937">
    <property type="entry name" value="ARMT1-like_dom"/>
    <property type="match status" value="1"/>
</dbReference>
<dbReference type="InterPro" id="IPR039763">
    <property type="entry name" value="ARMT1"/>
</dbReference>
<dbReference type="FunFam" id="1.20.930.60:FF:000001">
    <property type="entry name" value="protein-glutamate O-methyltransferase isoform X1"/>
    <property type="match status" value="1"/>
</dbReference>
<dbReference type="Gene3D" id="1.20.930.60">
    <property type="match status" value="1"/>
</dbReference>
<keyword evidence="13" id="KW-1185">Reference proteome</keyword>
<comment type="similarity">
    <text evidence="3 10">Belongs to the damage-control phosphatase family. Sugar phosphate phosphatase III subfamily.</text>
</comment>
<dbReference type="AlphaFoldDB" id="A0AAN8JUY7"/>
<comment type="caution">
    <text evidence="12">The sequence shown here is derived from an EMBL/GenBank/DDBJ whole genome shotgun (WGS) entry which is preliminary data.</text>
</comment>
<keyword evidence="6 10" id="KW-0378">Hydrolase</keyword>
<accession>A0AAN8JUY7</accession>
<reference evidence="12 13" key="1">
    <citation type="submission" date="2024-01" db="EMBL/GenBank/DDBJ databases">
        <title>The genome of the rayed Mediterranean limpet Patella caerulea (Linnaeus, 1758).</title>
        <authorList>
            <person name="Anh-Thu Weber A."/>
            <person name="Halstead-Nussloch G."/>
        </authorList>
    </citation>
    <scope>NUCLEOTIDE SEQUENCE [LARGE SCALE GENOMIC DNA]</scope>
    <source>
        <strain evidence="12">AATW-2023a</strain>
        <tissue evidence="12">Whole specimen</tissue>
    </source>
</reference>
<sequence>MAAESEVQKKLPASLSAKFQDSFAYLTIKDRMPVILTKVVDFVHRKKNNLGPEFGEDGAEDLKNIAGHISKLRYEIQTDKPVVPLEDDRSDTIIWNQILEKLTNENGNEPPKWFSSAWLYLECYMYRRIQESVELCKVMQDFDVFEESKNNAFYSSELAIQTLLTNLLVTVDNIEKESDKKLSENLLFQQFLQVSLWGNKCDLSISAGMDNAQTSCILDQLQFLKDNILINDSSQIWNYINTKKGGSRIDIVLDNAGFELVTDLCLAEFLLSAGLAKSIHFHGKAMPWFVSDVTSTDFSWTLKNLSATNNLAMSKFGRLWQDRIEDKSWVLHFDTFWTLPFDFAKMKSEAVELYKELAKADLIIFKGDLNYRKLVGDLNWNTTETFETSLRGFHPAPLVTLRALKSDVVVGLKEGQGEETKEKDQSWMVNGNWAVISFCDKTI</sequence>
<evidence type="ECO:0000313" key="12">
    <source>
        <dbReference type="EMBL" id="KAK6182679.1"/>
    </source>
</evidence>
<dbReference type="PANTHER" id="PTHR12260:SF6">
    <property type="entry name" value="DAMAGE-CONTROL PHOSPHATASE ARMT1"/>
    <property type="match status" value="1"/>
</dbReference>
<evidence type="ECO:0000313" key="13">
    <source>
        <dbReference type="Proteomes" id="UP001347796"/>
    </source>
</evidence>
<dbReference type="Gene3D" id="3.40.50.10880">
    <property type="entry name" value="Uncharacterised protein PF01937, DUF89, domain 3"/>
    <property type="match status" value="1"/>
</dbReference>
<dbReference type="EC" id="2.1.1.-" evidence="10"/>
<evidence type="ECO:0000256" key="9">
    <source>
        <dbReference type="ARBA" id="ARBA00048809"/>
    </source>
</evidence>
<dbReference type="PANTHER" id="PTHR12260">
    <property type="entry name" value="DAMAGE-CONTROL PHOSPHATASE ARMT1"/>
    <property type="match status" value="1"/>
</dbReference>
<evidence type="ECO:0000256" key="3">
    <source>
        <dbReference type="ARBA" id="ARBA00009519"/>
    </source>
</evidence>